<evidence type="ECO:0000259" key="6">
    <source>
        <dbReference type="Pfam" id="PF09258"/>
    </source>
</evidence>
<evidence type="ECO:0000256" key="4">
    <source>
        <dbReference type="ARBA" id="ARBA00023157"/>
    </source>
</evidence>
<proteinExistence type="predicted"/>
<feature type="domain" description="Glycosyl transferase 64" evidence="6">
    <location>
        <begin position="136"/>
        <end position="412"/>
    </location>
</feature>
<dbReference type="GO" id="GO:0016020">
    <property type="term" value="C:membrane"/>
    <property type="evidence" value="ECO:0007669"/>
    <property type="project" value="UniProtKB-SubCell"/>
</dbReference>
<reference evidence="7" key="2">
    <citation type="submission" date="2021-04" db="EMBL/GenBank/DDBJ databases">
        <authorList>
            <person name="Podell S."/>
        </authorList>
    </citation>
    <scope>NUCLEOTIDE SEQUENCE</scope>
    <source>
        <strain evidence="7">Hildebrandi</strain>
    </source>
</reference>
<dbReference type="Pfam" id="PF09258">
    <property type="entry name" value="Glyco_transf_64"/>
    <property type="match status" value="1"/>
</dbReference>
<evidence type="ECO:0000256" key="1">
    <source>
        <dbReference type="ARBA" id="ARBA00004370"/>
    </source>
</evidence>
<dbReference type="OrthoDB" id="5954868at2759"/>
<feature type="compositionally biased region" description="Low complexity" evidence="5">
    <location>
        <begin position="17"/>
        <end position="52"/>
    </location>
</feature>
<organism evidence="7 8">
    <name type="scientific">Nitzschia inconspicua</name>
    <dbReference type="NCBI Taxonomy" id="303405"/>
    <lineage>
        <taxon>Eukaryota</taxon>
        <taxon>Sar</taxon>
        <taxon>Stramenopiles</taxon>
        <taxon>Ochrophyta</taxon>
        <taxon>Bacillariophyta</taxon>
        <taxon>Bacillariophyceae</taxon>
        <taxon>Bacillariophycidae</taxon>
        <taxon>Bacillariales</taxon>
        <taxon>Bacillariaceae</taxon>
        <taxon>Nitzschia</taxon>
    </lineage>
</organism>
<accession>A0A9K3KGI1</accession>
<dbReference type="PANTHER" id="PTHR48261">
    <property type="entry name" value="ACETYLGLUCOSAMINYLTRANSFERASE"/>
    <property type="match status" value="1"/>
</dbReference>
<protein>
    <submittedName>
        <fullName evidence="7">Glycosyl transferase family 64 protein</fullName>
    </submittedName>
</protein>
<dbReference type="InterPro" id="IPR015338">
    <property type="entry name" value="GT64_dom"/>
</dbReference>
<evidence type="ECO:0000256" key="5">
    <source>
        <dbReference type="SAM" id="MobiDB-lite"/>
    </source>
</evidence>
<name>A0A9K3KGI1_9STRA</name>
<feature type="region of interest" description="Disordered" evidence="5">
    <location>
        <begin position="1"/>
        <end position="69"/>
    </location>
</feature>
<dbReference type="InterPro" id="IPR004263">
    <property type="entry name" value="Exostosin"/>
</dbReference>
<comment type="caution">
    <text evidence="7">The sequence shown here is derived from an EMBL/GenBank/DDBJ whole genome shotgun (WGS) entry which is preliminary data.</text>
</comment>
<keyword evidence="3" id="KW-0472">Membrane</keyword>
<keyword evidence="4" id="KW-1015">Disulfide bond</keyword>
<dbReference type="Proteomes" id="UP000693970">
    <property type="component" value="Unassembled WGS sequence"/>
</dbReference>
<dbReference type="PANTHER" id="PTHR48261:SF2">
    <property type="entry name" value="ACETYLGLUCOSAMINYLTRANSFERASE"/>
    <property type="match status" value="1"/>
</dbReference>
<keyword evidence="8" id="KW-1185">Reference proteome</keyword>
<comment type="subcellular location">
    <subcellularLocation>
        <location evidence="1">Membrane</location>
    </subcellularLocation>
</comment>
<dbReference type="AlphaFoldDB" id="A0A9K3KGI1"/>
<evidence type="ECO:0000256" key="2">
    <source>
        <dbReference type="ARBA" id="ARBA00022679"/>
    </source>
</evidence>
<evidence type="ECO:0000313" key="7">
    <source>
        <dbReference type="EMBL" id="KAG7342906.1"/>
    </source>
</evidence>
<gene>
    <name evidence="7" type="ORF">IV203_020851</name>
</gene>
<sequence>MEGNDAATTMKLKSRNRALANAANLPTSSSPHASPSSLSPVSSSSPTKASSSNNGHYDERNGTRYHTKSSKIAVRNLSQRLWHHWRRLQTKSKIVTAVTAIILLQYSLIQFWDYCLLQTGMVHTSNRPVKSSEQYFAVVINTYKRPDMLRQAVQHYADACGTKYRVGQVFVVWAEQNVSVPSPESFFDDSNKKALRTSANNKETGHPTQAEVTVLQVSKDSLNSRFEPIPQLITTSVFMVDDDIRVSCPSLRLGFQAWTENPNSMVGYYPRLSSPPIRSTGTVQTELIYHAWPIVYWRHKMNFVLTKASFLHSKYLELYTNDDTFPKQIKDHVDQHMNCEDIAMSMLVANFTRYQASIQQDTKRNDQPPLPARPIYVEGQVSDLGLFGGISTGAGHMTTRSDCLKQLSSIFVSKGWGLPLEHDFDLQESSYVHHAPGFRWQTKPSNFFEWLAFANTFT</sequence>
<dbReference type="GO" id="GO:0016757">
    <property type="term" value="F:glycosyltransferase activity"/>
    <property type="evidence" value="ECO:0007669"/>
    <property type="project" value="InterPro"/>
</dbReference>
<evidence type="ECO:0000313" key="8">
    <source>
        <dbReference type="Proteomes" id="UP000693970"/>
    </source>
</evidence>
<keyword evidence="2 7" id="KW-0808">Transferase</keyword>
<reference evidence="7" key="1">
    <citation type="journal article" date="2021" name="Sci. Rep.">
        <title>Diploid genomic architecture of Nitzschia inconspicua, an elite biomass production diatom.</title>
        <authorList>
            <person name="Oliver A."/>
            <person name="Podell S."/>
            <person name="Pinowska A."/>
            <person name="Traller J.C."/>
            <person name="Smith S.R."/>
            <person name="McClure R."/>
            <person name="Beliaev A."/>
            <person name="Bohutskyi P."/>
            <person name="Hill E.A."/>
            <person name="Rabines A."/>
            <person name="Zheng H."/>
            <person name="Allen L.Z."/>
            <person name="Kuo A."/>
            <person name="Grigoriev I.V."/>
            <person name="Allen A.E."/>
            <person name="Hazlebeck D."/>
            <person name="Allen E.E."/>
        </authorList>
    </citation>
    <scope>NUCLEOTIDE SEQUENCE</scope>
    <source>
        <strain evidence="7">Hildebrandi</strain>
    </source>
</reference>
<evidence type="ECO:0000256" key="3">
    <source>
        <dbReference type="ARBA" id="ARBA00023136"/>
    </source>
</evidence>
<dbReference type="EMBL" id="JAGRRH010000024">
    <property type="protein sequence ID" value="KAG7342906.1"/>
    <property type="molecule type" value="Genomic_DNA"/>
</dbReference>